<dbReference type="EMBL" id="QKZU01000010">
    <property type="protein sequence ID" value="PZX54542.1"/>
    <property type="molecule type" value="Genomic_DNA"/>
</dbReference>
<keyword evidence="5" id="KW-1185">Reference proteome</keyword>
<reference evidence="3 5" key="2">
    <citation type="submission" date="2019-08" db="EMBL/GenBank/DDBJ databases">
        <title>Genome of Algoriphagus ratkowskyi IC026.</title>
        <authorList>
            <person name="Bowman J.P."/>
        </authorList>
    </citation>
    <scope>NUCLEOTIDE SEQUENCE [LARGE SCALE GENOMIC DNA]</scope>
    <source>
        <strain evidence="3 5">IC026</strain>
    </source>
</reference>
<reference evidence="2 4" key="1">
    <citation type="submission" date="2018-06" db="EMBL/GenBank/DDBJ databases">
        <title>Genomic Encyclopedia of Archaeal and Bacterial Type Strains, Phase II (KMG-II): from individual species to whole genera.</title>
        <authorList>
            <person name="Goeker M."/>
        </authorList>
    </citation>
    <scope>NUCLEOTIDE SEQUENCE [LARGE SCALE GENOMIC DNA]</scope>
    <source>
        <strain evidence="2 4">DSM 22686</strain>
    </source>
</reference>
<sequence length="146" mass="17245">MKINLSTQVNQDYLSVKNGFDETLFTKLSPPFPPVKLARFDGSEVGDLVSLELNFLLFKQLWTSEITQSQTDEKEYFFVDEGIKLPFFLKKWRHKHRIIKEGNETIIRDEVEFSAPFGLATLLLYPAIYLQFLYRKPIYRRIFSIK</sequence>
<evidence type="ECO:0000313" key="3">
    <source>
        <dbReference type="EMBL" id="TXD76861.1"/>
    </source>
</evidence>
<dbReference type="Gene3D" id="3.30.530.20">
    <property type="match status" value="1"/>
</dbReference>
<name>A0A2W7SUZ4_9BACT</name>
<feature type="transmembrane region" description="Helical" evidence="1">
    <location>
        <begin position="113"/>
        <end position="134"/>
    </location>
</feature>
<dbReference type="OrthoDB" id="838246at2"/>
<dbReference type="InterPro" id="IPR023393">
    <property type="entry name" value="START-like_dom_sf"/>
</dbReference>
<comment type="caution">
    <text evidence="2">The sequence shown here is derived from an EMBL/GenBank/DDBJ whole genome shotgun (WGS) entry which is preliminary data.</text>
</comment>
<dbReference type="Proteomes" id="UP000321927">
    <property type="component" value="Unassembled WGS sequence"/>
</dbReference>
<dbReference type="EMBL" id="VORV01000009">
    <property type="protein sequence ID" value="TXD76861.1"/>
    <property type="molecule type" value="Genomic_DNA"/>
</dbReference>
<protein>
    <submittedName>
        <fullName evidence="2">Ligand-binding SRPBCC domain-containing protein</fullName>
    </submittedName>
</protein>
<keyword evidence="1" id="KW-1133">Transmembrane helix</keyword>
<accession>A0A2W7SUZ4</accession>
<proteinExistence type="predicted"/>
<evidence type="ECO:0000313" key="5">
    <source>
        <dbReference type="Proteomes" id="UP000321927"/>
    </source>
</evidence>
<dbReference type="SUPFAM" id="SSF55961">
    <property type="entry name" value="Bet v1-like"/>
    <property type="match status" value="1"/>
</dbReference>
<dbReference type="AlphaFoldDB" id="A0A2W7SUZ4"/>
<gene>
    <name evidence="3" type="ORF">ESW18_13705</name>
    <name evidence="2" type="ORF">LV84_02695</name>
</gene>
<evidence type="ECO:0000256" key="1">
    <source>
        <dbReference type="SAM" id="Phobius"/>
    </source>
</evidence>
<evidence type="ECO:0000313" key="4">
    <source>
        <dbReference type="Proteomes" id="UP000249115"/>
    </source>
</evidence>
<keyword evidence="1" id="KW-0812">Transmembrane</keyword>
<evidence type="ECO:0000313" key="2">
    <source>
        <dbReference type="EMBL" id="PZX54542.1"/>
    </source>
</evidence>
<organism evidence="2 4">
    <name type="scientific">Algoriphagus ratkowskyi</name>
    <dbReference type="NCBI Taxonomy" id="57028"/>
    <lineage>
        <taxon>Bacteria</taxon>
        <taxon>Pseudomonadati</taxon>
        <taxon>Bacteroidota</taxon>
        <taxon>Cytophagia</taxon>
        <taxon>Cytophagales</taxon>
        <taxon>Cyclobacteriaceae</taxon>
        <taxon>Algoriphagus</taxon>
    </lineage>
</organism>
<dbReference type="RefSeq" id="WP_086502171.1">
    <property type="nucleotide sequence ID" value="NZ_MSSV01000014.1"/>
</dbReference>
<keyword evidence="1" id="KW-0472">Membrane</keyword>
<dbReference type="Proteomes" id="UP000249115">
    <property type="component" value="Unassembled WGS sequence"/>
</dbReference>